<comment type="caution">
    <text evidence="9">The sequence shown here is derived from an EMBL/GenBank/DDBJ whole genome shotgun (WGS) entry which is preliminary data.</text>
</comment>
<evidence type="ECO:0000256" key="3">
    <source>
        <dbReference type="ARBA" id="ARBA00022723"/>
    </source>
</evidence>
<accession>A0A2N5D7Z7</accession>
<feature type="signal peptide" evidence="7">
    <location>
        <begin position="1"/>
        <end position="43"/>
    </location>
</feature>
<dbReference type="OrthoDB" id="9778250at2"/>
<keyword evidence="10" id="KW-1185">Reference proteome</keyword>
<evidence type="ECO:0000256" key="2">
    <source>
        <dbReference type="ARBA" id="ARBA00022670"/>
    </source>
</evidence>
<gene>
    <name evidence="9" type="ORF">SGCZBJ_18960</name>
</gene>
<dbReference type="PANTHER" id="PTHR12147:SF56">
    <property type="entry name" value="AMINOPEPTIDASE YDR415C-RELATED"/>
    <property type="match status" value="1"/>
</dbReference>
<name>A0A2N5D7Z7_9CAUL</name>
<dbReference type="AlphaFoldDB" id="A0A2N5D7Z7"/>
<evidence type="ECO:0000256" key="6">
    <source>
        <dbReference type="ARBA" id="ARBA00022833"/>
    </source>
</evidence>
<keyword evidence="4 7" id="KW-0732">Signal</keyword>
<keyword evidence="3" id="KW-0479">Metal-binding</keyword>
<evidence type="ECO:0000259" key="8">
    <source>
        <dbReference type="Pfam" id="PF04389"/>
    </source>
</evidence>
<dbReference type="SUPFAM" id="SSF52025">
    <property type="entry name" value="PA domain"/>
    <property type="match status" value="1"/>
</dbReference>
<dbReference type="GO" id="GO:0008235">
    <property type="term" value="F:metalloexopeptidase activity"/>
    <property type="evidence" value="ECO:0007669"/>
    <property type="project" value="InterPro"/>
</dbReference>
<dbReference type="FunFam" id="3.40.630.10:FF:000088">
    <property type="entry name" value="Peptidase M20"/>
    <property type="match status" value="1"/>
</dbReference>
<dbReference type="Proteomes" id="UP000234479">
    <property type="component" value="Unassembled WGS sequence"/>
</dbReference>
<dbReference type="GO" id="GO:0004177">
    <property type="term" value="F:aminopeptidase activity"/>
    <property type="evidence" value="ECO:0007669"/>
    <property type="project" value="UniProtKB-KW"/>
</dbReference>
<dbReference type="Gene3D" id="3.40.630.10">
    <property type="entry name" value="Zn peptidases"/>
    <property type="match status" value="1"/>
</dbReference>
<evidence type="ECO:0000313" key="9">
    <source>
        <dbReference type="EMBL" id="PLR22170.1"/>
    </source>
</evidence>
<dbReference type="EMBL" id="PJRS01000040">
    <property type="protein sequence ID" value="PLR22170.1"/>
    <property type="molecule type" value="Genomic_DNA"/>
</dbReference>
<dbReference type="GO" id="GO:0006508">
    <property type="term" value="P:proteolysis"/>
    <property type="evidence" value="ECO:0007669"/>
    <property type="project" value="UniProtKB-KW"/>
</dbReference>
<dbReference type="InterPro" id="IPR046450">
    <property type="entry name" value="PA_dom_sf"/>
</dbReference>
<evidence type="ECO:0000256" key="5">
    <source>
        <dbReference type="ARBA" id="ARBA00022801"/>
    </source>
</evidence>
<feature type="chain" id="PRO_5014652484" evidence="7">
    <location>
        <begin position="44"/>
        <end position="581"/>
    </location>
</feature>
<dbReference type="Gene3D" id="3.50.30.30">
    <property type="match status" value="1"/>
</dbReference>
<dbReference type="GO" id="GO:0046872">
    <property type="term" value="F:metal ion binding"/>
    <property type="evidence" value="ECO:0007669"/>
    <property type="project" value="UniProtKB-KW"/>
</dbReference>
<protein>
    <submittedName>
        <fullName evidence="9">Peptidase M20</fullName>
    </submittedName>
</protein>
<evidence type="ECO:0000313" key="10">
    <source>
        <dbReference type="Proteomes" id="UP000234479"/>
    </source>
</evidence>
<dbReference type="Pfam" id="PF04389">
    <property type="entry name" value="Peptidase_M28"/>
    <property type="match status" value="1"/>
</dbReference>
<dbReference type="PANTHER" id="PTHR12147">
    <property type="entry name" value="METALLOPEPTIDASE M28 FAMILY MEMBER"/>
    <property type="match status" value="1"/>
</dbReference>
<proteinExistence type="predicted"/>
<evidence type="ECO:0000256" key="4">
    <source>
        <dbReference type="ARBA" id="ARBA00022729"/>
    </source>
</evidence>
<evidence type="ECO:0000256" key="7">
    <source>
        <dbReference type="SAM" id="SignalP"/>
    </source>
</evidence>
<organism evidence="9 10">
    <name type="scientific">Caulobacter zeae</name>
    <dbReference type="NCBI Taxonomy" id="2055137"/>
    <lineage>
        <taxon>Bacteria</taxon>
        <taxon>Pseudomonadati</taxon>
        <taxon>Pseudomonadota</taxon>
        <taxon>Alphaproteobacteria</taxon>
        <taxon>Caulobacterales</taxon>
        <taxon>Caulobacteraceae</taxon>
        <taxon>Caulobacter</taxon>
    </lineage>
</organism>
<reference evidence="9 10" key="1">
    <citation type="submission" date="2017-12" db="EMBL/GenBank/DDBJ databases">
        <title>The genome sequence of Caulobacter sp. 410.</title>
        <authorList>
            <person name="Gao J."/>
            <person name="Mao X."/>
            <person name="Sun J."/>
        </authorList>
    </citation>
    <scope>NUCLEOTIDE SEQUENCE [LARGE SCALE GENOMIC DNA]</scope>
    <source>
        <strain evidence="9 10">410</strain>
    </source>
</reference>
<feature type="domain" description="Peptidase M28" evidence="8">
    <location>
        <begin position="326"/>
        <end position="546"/>
    </location>
</feature>
<keyword evidence="2" id="KW-0645">Protease</keyword>
<dbReference type="SUPFAM" id="SSF53187">
    <property type="entry name" value="Zn-dependent exopeptidases"/>
    <property type="match status" value="1"/>
</dbReference>
<dbReference type="InterPro" id="IPR007484">
    <property type="entry name" value="Peptidase_M28"/>
</dbReference>
<keyword evidence="6" id="KW-0862">Zinc</keyword>
<dbReference type="InterPro" id="IPR045175">
    <property type="entry name" value="M28_fam"/>
</dbReference>
<sequence>MCEVCPRSPSFLGSAPKISEFAMSRRATLLLTAALALPALAHAQGAKVDSSPIDPAKLSEITRVLASDEFLGRAPGGPAEQKTTDYIAAQFKALGLEPAGDAGSYTQKVPLVHTRIDGPVAMSFATAGGPVALAQGEQAQVMTLLPVDKVAIKDAPLVFVGYGVSAPERGWDDFKGVDLKGKVAVFLISDPDLEAEAGEPAFGKFGGKAATYYARWTYKYEEAVRRGAVGALIVHETLGAGYGWSTVKASNGEGYDIVRPDPAKEKLQLQGGIQRDVAVDLFKRSGLDFEALKRSAREPSFKPVALTGAAFSAAYKVAHEPMVSHNVVARLPGTSHADESIMYAAHWDAYGVGAPDAQGKTIRPGAADDAIGVAGVIEVARAFKQGPAPQRSIVFAAWTGEERGLLGSEYYAVKAGDAALGKMAANYTLDVLQTAGPAKDIVLVGAGQNELEQGLAKAAAAQGRTVTPDAKPERALFYRADHFSLAKRGVPVLLVMGLGGGADLLNGGRAAGDAWVADYTARCYHQPCDAWSADWDLRGAAQDVALVYEAGKAIANSRVWPDWNAGSEFKPVRAASAGQRK</sequence>
<evidence type="ECO:0000256" key="1">
    <source>
        <dbReference type="ARBA" id="ARBA00022438"/>
    </source>
</evidence>
<keyword evidence="5" id="KW-0378">Hydrolase</keyword>
<keyword evidence="1" id="KW-0031">Aminopeptidase</keyword>